<dbReference type="Proteomes" id="UP001589788">
    <property type="component" value="Unassembled WGS sequence"/>
</dbReference>
<dbReference type="PANTHER" id="PTHR33508:SF1">
    <property type="entry name" value="UPF0056 MEMBRANE PROTEIN YHCE"/>
    <property type="match status" value="1"/>
</dbReference>
<comment type="caution">
    <text evidence="7">Lacks conserved residue(s) required for the propagation of feature annotation.</text>
</comment>
<comment type="similarity">
    <text evidence="2 7">Belongs to the UPF0056 (MarC) family.</text>
</comment>
<feature type="transmembrane region" description="Helical" evidence="7">
    <location>
        <begin position="39"/>
        <end position="56"/>
    </location>
</feature>
<sequence>MELFAEALVTLLVVTDPVGNVPVFLALTRRRPETRRQAAWQASAVAGVVIYAFALFGQAILRALGISVASLEVAGGFILVLAALELLQPRGQGHAPDADGVNVALVPLGTPLLAGPGAIAATMVYVQRARGAGQVAEVLLAVLAVLVAVYLALRFAHGVGRLLGDNGIELLSRVVGLLLAAIAVQMTATGALYWAQHGV</sequence>
<proteinExistence type="inferred from homology"/>
<keyword evidence="3" id="KW-1003">Cell membrane</keyword>
<evidence type="ECO:0000256" key="5">
    <source>
        <dbReference type="ARBA" id="ARBA00022989"/>
    </source>
</evidence>
<dbReference type="EMBL" id="JBHLYQ010000082">
    <property type="protein sequence ID" value="MFC0082246.1"/>
    <property type="molecule type" value="Genomic_DNA"/>
</dbReference>
<evidence type="ECO:0000256" key="7">
    <source>
        <dbReference type="RuleBase" id="RU362048"/>
    </source>
</evidence>
<dbReference type="InterPro" id="IPR002771">
    <property type="entry name" value="Multi_antbiot-R_MarC"/>
</dbReference>
<reference evidence="8 9" key="1">
    <citation type="submission" date="2024-09" db="EMBL/GenBank/DDBJ databases">
        <authorList>
            <person name="Sun Q."/>
            <person name="Mori K."/>
        </authorList>
    </citation>
    <scope>NUCLEOTIDE SEQUENCE [LARGE SCALE GENOMIC DNA]</scope>
    <source>
        <strain evidence="8 9">JCM 15389</strain>
    </source>
</reference>
<keyword evidence="6 7" id="KW-0472">Membrane</keyword>
<organism evidence="8 9">
    <name type="scientific">Aciditerrimonas ferrireducens</name>
    <dbReference type="NCBI Taxonomy" id="667306"/>
    <lineage>
        <taxon>Bacteria</taxon>
        <taxon>Bacillati</taxon>
        <taxon>Actinomycetota</taxon>
        <taxon>Acidimicrobiia</taxon>
        <taxon>Acidimicrobiales</taxon>
        <taxon>Acidimicrobiaceae</taxon>
        <taxon>Aciditerrimonas</taxon>
    </lineage>
</organism>
<evidence type="ECO:0000256" key="2">
    <source>
        <dbReference type="ARBA" id="ARBA00009784"/>
    </source>
</evidence>
<feature type="transmembrane region" description="Helical" evidence="7">
    <location>
        <begin position="63"/>
        <end position="84"/>
    </location>
</feature>
<keyword evidence="5 7" id="KW-1133">Transmembrane helix</keyword>
<dbReference type="RefSeq" id="WP_377789760.1">
    <property type="nucleotide sequence ID" value="NZ_JBHLYQ010000082.1"/>
</dbReference>
<feature type="transmembrane region" description="Helical" evidence="7">
    <location>
        <begin position="176"/>
        <end position="195"/>
    </location>
</feature>
<feature type="transmembrane region" description="Helical" evidence="7">
    <location>
        <begin position="138"/>
        <end position="156"/>
    </location>
</feature>
<dbReference type="PANTHER" id="PTHR33508">
    <property type="entry name" value="UPF0056 MEMBRANE PROTEIN YHCE"/>
    <property type="match status" value="1"/>
</dbReference>
<protein>
    <recommendedName>
        <fullName evidence="7">UPF0056 membrane protein</fullName>
    </recommendedName>
</protein>
<evidence type="ECO:0000313" key="9">
    <source>
        <dbReference type="Proteomes" id="UP001589788"/>
    </source>
</evidence>
<evidence type="ECO:0000256" key="3">
    <source>
        <dbReference type="ARBA" id="ARBA00022475"/>
    </source>
</evidence>
<evidence type="ECO:0000256" key="6">
    <source>
        <dbReference type="ARBA" id="ARBA00023136"/>
    </source>
</evidence>
<keyword evidence="4 7" id="KW-0812">Transmembrane</keyword>
<comment type="caution">
    <text evidence="8">The sequence shown here is derived from an EMBL/GenBank/DDBJ whole genome shotgun (WGS) entry which is preliminary data.</text>
</comment>
<keyword evidence="9" id="KW-1185">Reference proteome</keyword>
<dbReference type="NCBIfam" id="TIGR00427">
    <property type="entry name" value="NAAT family transporter"/>
    <property type="match status" value="1"/>
</dbReference>
<name>A0ABV6C3H8_9ACTN</name>
<comment type="subcellular location">
    <subcellularLocation>
        <location evidence="1 7">Cell membrane</location>
        <topology evidence="1 7">Multi-pass membrane protein</topology>
    </subcellularLocation>
</comment>
<evidence type="ECO:0000256" key="1">
    <source>
        <dbReference type="ARBA" id="ARBA00004651"/>
    </source>
</evidence>
<gene>
    <name evidence="8" type="ORF">ACFFRE_08825</name>
</gene>
<evidence type="ECO:0000256" key="4">
    <source>
        <dbReference type="ARBA" id="ARBA00022692"/>
    </source>
</evidence>
<dbReference type="Pfam" id="PF01914">
    <property type="entry name" value="MarC"/>
    <property type="match status" value="1"/>
</dbReference>
<feature type="transmembrane region" description="Helical" evidence="7">
    <location>
        <begin position="104"/>
        <end position="126"/>
    </location>
</feature>
<evidence type="ECO:0000313" key="8">
    <source>
        <dbReference type="EMBL" id="MFC0082246.1"/>
    </source>
</evidence>
<accession>A0ABV6C3H8</accession>